<sequence>MDSIAASSAQRGALCSLLCLGLFSAGLLLGSRPFFPTPRLWEHFSRAQQQRLARTAPPPAPPHVAVAAAAYHDHDVEAPAPDAGYGDLGRDEEGDEELALGAAPAPAPAWEDGGGEGRECDLLDGSWVHDPAAYPLYQATECPFLSDQVTCRRNGRPDAGYEQWRWQPRGCGSARFRGAEVLEQLRNRRLVFVGDSLNRNMWESLACIIYTALPDRSRTRIEDVSSEYRILRAMDYNCSVEFFWSPFLVKLETKQDQTKALKLDQLPTMLKQVVGADVIIFNTGHWWTHTGKLRAWDHLERNGVLVEMEGEEAFNRALRTWARWVDHNIDPTKTRVFFRSISPEHKSANWCYNQTTPITNETIIPWFPKILISTIERNIQSMKTPATYLNITHLSELRIDAHPSVYTTNRDGKPLSTQQRQQPITYADCSHWCLPGLPDTWNVILLASLMRHPSIVH</sequence>
<keyword evidence="8" id="KW-0472">Membrane</keyword>
<keyword evidence="7" id="KW-0333">Golgi apparatus</keyword>
<proteinExistence type="inferred from homology"/>
<evidence type="ECO:0000256" key="9">
    <source>
        <dbReference type="ARBA" id="ARBA00023157"/>
    </source>
</evidence>
<evidence type="ECO:0008006" key="16">
    <source>
        <dbReference type="Google" id="ProtNLM"/>
    </source>
</evidence>
<keyword evidence="5" id="KW-0735">Signal-anchor</keyword>
<evidence type="ECO:0000259" key="13">
    <source>
        <dbReference type="Pfam" id="PF14416"/>
    </source>
</evidence>
<comment type="caution">
    <text evidence="14">The sequence shown here is derived from an EMBL/GenBank/DDBJ whole genome shotgun (WGS) entry which is preliminary data.</text>
</comment>
<evidence type="ECO:0000256" key="6">
    <source>
        <dbReference type="ARBA" id="ARBA00022989"/>
    </source>
</evidence>
<keyword evidence="6" id="KW-1133">Transmembrane helix</keyword>
<dbReference type="PANTHER" id="PTHR32285:SF38">
    <property type="entry name" value="OS01G0614300 PROTEIN"/>
    <property type="match status" value="1"/>
</dbReference>
<evidence type="ECO:0000313" key="15">
    <source>
        <dbReference type="Proteomes" id="UP001231189"/>
    </source>
</evidence>
<feature type="domain" description="Trichome birefringence-like N-terminal" evidence="13">
    <location>
        <begin position="119"/>
        <end position="171"/>
    </location>
</feature>
<keyword evidence="3" id="KW-0808">Transferase</keyword>
<dbReference type="PANTHER" id="PTHR32285">
    <property type="entry name" value="PROTEIN TRICHOME BIREFRINGENCE-LIKE 9-RELATED"/>
    <property type="match status" value="1"/>
</dbReference>
<evidence type="ECO:0000259" key="12">
    <source>
        <dbReference type="Pfam" id="PF13839"/>
    </source>
</evidence>
<comment type="similarity">
    <text evidence="2">Belongs to the PC-esterase family. TBL subfamily.</text>
</comment>
<evidence type="ECO:0000256" key="3">
    <source>
        <dbReference type="ARBA" id="ARBA00022679"/>
    </source>
</evidence>
<keyword evidence="4" id="KW-0812">Transmembrane</keyword>
<feature type="domain" description="Trichome birefringence-like C-terminal" evidence="12">
    <location>
        <begin position="175"/>
        <end position="447"/>
    </location>
</feature>
<evidence type="ECO:0000256" key="7">
    <source>
        <dbReference type="ARBA" id="ARBA00023034"/>
    </source>
</evidence>
<evidence type="ECO:0000256" key="2">
    <source>
        <dbReference type="ARBA" id="ARBA00007727"/>
    </source>
</evidence>
<name>A0AAD8SXE4_LOLMU</name>
<keyword evidence="10" id="KW-0325">Glycoprotein</keyword>
<dbReference type="GO" id="GO:1990538">
    <property type="term" value="F:xylan O-acetyltransferase activity"/>
    <property type="evidence" value="ECO:0007669"/>
    <property type="project" value="UniProtKB-ARBA"/>
</dbReference>
<dbReference type="InterPro" id="IPR026057">
    <property type="entry name" value="TBL_C"/>
</dbReference>
<evidence type="ECO:0000256" key="10">
    <source>
        <dbReference type="ARBA" id="ARBA00023180"/>
    </source>
</evidence>
<keyword evidence="9" id="KW-1015">Disulfide bond</keyword>
<evidence type="ECO:0000256" key="1">
    <source>
        <dbReference type="ARBA" id="ARBA00004323"/>
    </source>
</evidence>
<gene>
    <name evidence="14" type="ORF">QYE76_053804</name>
</gene>
<dbReference type="InterPro" id="IPR025846">
    <property type="entry name" value="TBL_N"/>
</dbReference>
<dbReference type="EMBL" id="JAUUTY010000003">
    <property type="protein sequence ID" value="KAK1665645.1"/>
    <property type="molecule type" value="Genomic_DNA"/>
</dbReference>
<dbReference type="AlphaFoldDB" id="A0AAD8SXE4"/>
<dbReference type="Pfam" id="PF13839">
    <property type="entry name" value="PC-Esterase"/>
    <property type="match status" value="1"/>
</dbReference>
<evidence type="ECO:0000256" key="5">
    <source>
        <dbReference type="ARBA" id="ARBA00022968"/>
    </source>
</evidence>
<keyword evidence="15" id="KW-1185">Reference proteome</keyword>
<comment type="subcellular location">
    <subcellularLocation>
        <location evidence="1">Golgi apparatus membrane</location>
        <topology evidence="1">Single-pass type II membrane protein</topology>
    </subcellularLocation>
</comment>
<dbReference type="GO" id="GO:0000139">
    <property type="term" value="C:Golgi membrane"/>
    <property type="evidence" value="ECO:0007669"/>
    <property type="project" value="UniProtKB-SubCell"/>
</dbReference>
<dbReference type="InterPro" id="IPR029962">
    <property type="entry name" value="TBL"/>
</dbReference>
<evidence type="ECO:0000256" key="11">
    <source>
        <dbReference type="SAM" id="MobiDB-lite"/>
    </source>
</evidence>
<dbReference type="Proteomes" id="UP001231189">
    <property type="component" value="Unassembled WGS sequence"/>
</dbReference>
<protein>
    <recommendedName>
        <fullName evidence="16">Trichome birefringence-like N-terminal domain-containing protein</fullName>
    </recommendedName>
</protein>
<organism evidence="14 15">
    <name type="scientific">Lolium multiflorum</name>
    <name type="common">Italian ryegrass</name>
    <name type="synonym">Lolium perenne subsp. multiflorum</name>
    <dbReference type="NCBI Taxonomy" id="4521"/>
    <lineage>
        <taxon>Eukaryota</taxon>
        <taxon>Viridiplantae</taxon>
        <taxon>Streptophyta</taxon>
        <taxon>Embryophyta</taxon>
        <taxon>Tracheophyta</taxon>
        <taxon>Spermatophyta</taxon>
        <taxon>Magnoliopsida</taxon>
        <taxon>Liliopsida</taxon>
        <taxon>Poales</taxon>
        <taxon>Poaceae</taxon>
        <taxon>BOP clade</taxon>
        <taxon>Pooideae</taxon>
        <taxon>Poodae</taxon>
        <taxon>Poeae</taxon>
        <taxon>Poeae Chloroplast Group 2 (Poeae type)</taxon>
        <taxon>Loliodinae</taxon>
        <taxon>Loliinae</taxon>
        <taxon>Lolium</taxon>
    </lineage>
</organism>
<evidence type="ECO:0000256" key="8">
    <source>
        <dbReference type="ARBA" id="ARBA00023136"/>
    </source>
</evidence>
<evidence type="ECO:0000313" key="14">
    <source>
        <dbReference type="EMBL" id="KAK1665645.1"/>
    </source>
</evidence>
<reference evidence="14" key="1">
    <citation type="submission" date="2023-07" db="EMBL/GenBank/DDBJ databases">
        <title>A chromosome-level genome assembly of Lolium multiflorum.</title>
        <authorList>
            <person name="Chen Y."/>
            <person name="Copetti D."/>
            <person name="Kolliker R."/>
            <person name="Studer B."/>
        </authorList>
    </citation>
    <scope>NUCLEOTIDE SEQUENCE</scope>
    <source>
        <strain evidence="14">02402/16</strain>
        <tissue evidence="14">Leaf</tissue>
    </source>
</reference>
<feature type="region of interest" description="Disordered" evidence="11">
    <location>
        <begin position="78"/>
        <end position="97"/>
    </location>
</feature>
<accession>A0AAD8SXE4</accession>
<dbReference type="Pfam" id="PF14416">
    <property type="entry name" value="PMR5N"/>
    <property type="match status" value="1"/>
</dbReference>
<evidence type="ECO:0000256" key="4">
    <source>
        <dbReference type="ARBA" id="ARBA00022692"/>
    </source>
</evidence>